<dbReference type="Gene3D" id="3.40.50.300">
    <property type="entry name" value="P-loop containing nucleotide triphosphate hydrolases"/>
    <property type="match status" value="1"/>
</dbReference>
<dbReference type="GO" id="GO:0003723">
    <property type="term" value="F:RNA binding"/>
    <property type="evidence" value="ECO:0007669"/>
    <property type="project" value="TreeGrafter"/>
</dbReference>
<dbReference type="InParanoid" id="A0A7F5R910"/>
<dbReference type="GO" id="GO:0005524">
    <property type="term" value="F:ATP binding"/>
    <property type="evidence" value="ECO:0007669"/>
    <property type="project" value="UniProtKB-KW"/>
</dbReference>
<keyword evidence="5" id="KW-0067">ATP-binding</keyword>
<dbReference type="Pfam" id="PF04408">
    <property type="entry name" value="WHD_HA2"/>
    <property type="match status" value="1"/>
</dbReference>
<dbReference type="InterPro" id="IPR027417">
    <property type="entry name" value="P-loop_NTPase"/>
</dbReference>
<feature type="region of interest" description="Disordered" evidence="6">
    <location>
        <begin position="459"/>
        <end position="506"/>
    </location>
</feature>
<evidence type="ECO:0000313" key="8">
    <source>
        <dbReference type="Proteomes" id="UP000192223"/>
    </source>
</evidence>
<dbReference type="PANTHER" id="PTHR18934">
    <property type="entry name" value="ATP-DEPENDENT RNA HELICASE"/>
    <property type="match status" value="1"/>
</dbReference>
<dbReference type="InterPro" id="IPR011709">
    <property type="entry name" value="DEAD-box_helicase_OB_fold"/>
</dbReference>
<evidence type="ECO:0000256" key="3">
    <source>
        <dbReference type="ARBA" id="ARBA00022801"/>
    </source>
</evidence>
<dbReference type="GO" id="GO:0005730">
    <property type="term" value="C:nucleolus"/>
    <property type="evidence" value="ECO:0007669"/>
    <property type="project" value="TreeGrafter"/>
</dbReference>
<evidence type="ECO:0000313" key="9">
    <source>
        <dbReference type="RefSeq" id="XP_025832449.1"/>
    </source>
</evidence>
<dbReference type="InterPro" id="IPR007502">
    <property type="entry name" value="Helicase-assoc_dom"/>
</dbReference>
<keyword evidence="4" id="KW-0347">Helicase</keyword>
<dbReference type="RefSeq" id="XP_025832449.1">
    <property type="nucleotide sequence ID" value="XM_025976664.1"/>
</dbReference>
<dbReference type="GO" id="GO:0045944">
    <property type="term" value="P:positive regulation of transcription by RNA polymerase II"/>
    <property type="evidence" value="ECO:0007669"/>
    <property type="project" value="TreeGrafter"/>
</dbReference>
<dbReference type="KEGG" id="apln:112905055"/>
<dbReference type="Pfam" id="PF07717">
    <property type="entry name" value="OB_NTP_bind"/>
    <property type="match status" value="1"/>
</dbReference>
<evidence type="ECO:0000256" key="4">
    <source>
        <dbReference type="ARBA" id="ARBA00022806"/>
    </source>
</evidence>
<dbReference type="SUPFAM" id="SSF52540">
    <property type="entry name" value="P-loop containing nucleoside triphosphate hydrolases"/>
    <property type="match status" value="1"/>
</dbReference>
<reference evidence="9" key="1">
    <citation type="submission" date="2025-08" db="UniProtKB">
        <authorList>
            <consortium name="RefSeq"/>
        </authorList>
    </citation>
    <scope>IDENTIFICATION</scope>
    <source>
        <tissue evidence="9">Entire body</tissue>
    </source>
</reference>
<evidence type="ECO:0000256" key="1">
    <source>
        <dbReference type="ARBA" id="ARBA00008792"/>
    </source>
</evidence>
<dbReference type="GO" id="GO:1990904">
    <property type="term" value="C:ribonucleoprotein complex"/>
    <property type="evidence" value="ECO:0007669"/>
    <property type="project" value="TreeGrafter"/>
</dbReference>
<comment type="similarity">
    <text evidence="1">Belongs to the DEAD box helicase family. DEAH subfamily.</text>
</comment>
<dbReference type="InterPro" id="IPR048333">
    <property type="entry name" value="HA2_WH"/>
</dbReference>
<feature type="domain" description="Helicase-associated" evidence="7">
    <location>
        <begin position="96"/>
        <end position="187"/>
    </location>
</feature>
<dbReference type="GO" id="GO:0016887">
    <property type="term" value="F:ATP hydrolysis activity"/>
    <property type="evidence" value="ECO:0007669"/>
    <property type="project" value="TreeGrafter"/>
</dbReference>
<dbReference type="Proteomes" id="UP000192223">
    <property type="component" value="Unplaced"/>
</dbReference>
<dbReference type="SMART" id="SM00847">
    <property type="entry name" value="HA2"/>
    <property type="match status" value="1"/>
</dbReference>
<feature type="region of interest" description="Disordered" evidence="6">
    <location>
        <begin position="418"/>
        <end position="441"/>
    </location>
</feature>
<proteinExistence type="inferred from homology"/>
<dbReference type="GO" id="GO:0043138">
    <property type="term" value="F:3'-5' DNA helicase activity"/>
    <property type="evidence" value="ECO:0007669"/>
    <property type="project" value="TreeGrafter"/>
</dbReference>
<evidence type="ECO:0000256" key="2">
    <source>
        <dbReference type="ARBA" id="ARBA00022741"/>
    </source>
</evidence>
<keyword evidence="2" id="KW-0547">Nucleotide-binding</keyword>
<protein>
    <submittedName>
        <fullName evidence="9">Dosage compensation regulator-like</fullName>
    </submittedName>
</protein>
<dbReference type="Gene3D" id="1.20.120.1080">
    <property type="match status" value="1"/>
</dbReference>
<evidence type="ECO:0000259" key="7">
    <source>
        <dbReference type="SMART" id="SM00847"/>
    </source>
</evidence>
<dbReference type="GO" id="GO:0003724">
    <property type="term" value="F:RNA helicase activity"/>
    <property type="evidence" value="ECO:0007669"/>
    <property type="project" value="TreeGrafter"/>
</dbReference>
<organism evidence="8 9">
    <name type="scientific">Agrilus planipennis</name>
    <name type="common">Emerald ash borer</name>
    <name type="synonym">Agrilus marcopoli</name>
    <dbReference type="NCBI Taxonomy" id="224129"/>
    <lineage>
        <taxon>Eukaryota</taxon>
        <taxon>Metazoa</taxon>
        <taxon>Ecdysozoa</taxon>
        <taxon>Arthropoda</taxon>
        <taxon>Hexapoda</taxon>
        <taxon>Insecta</taxon>
        <taxon>Pterygota</taxon>
        <taxon>Neoptera</taxon>
        <taxon>Endopterygota</taxon>
        <taxon>Coleoptera</taxon>
        <taxon>Polyphaga</taxon>
        <taxon>Elateriformia</taxon>
        <taxon>Buprestoidea</taxon>
        <taxon>Buprestidae</taxon>
        <taxon>Agrilinae</taxon>
        <taxon>Agrilus</taxon>
    </lineage>
</organism>
<dbReference type="AlphaFoldDB" id="A0A7F5R910"/>
<evidence type="ECO:0000256" key="5">
    <source>
        <dbReference type="ARBA" id="ARBA00022840"/>
    </source>
</evidence>
<dbReference type="GO" id="GO:0050684">
    <property type="term" value="P:regulation of mRNA processing"/>
    <property type="evidence" value="ECO:0007669"/>
    <property type="project" value="TreeGrafter"/>
</dbReference>
<evidence type="ECO:0000256" key="6">
    <source>
        <dbReference type="SAM" id="MobiDB-lite"/>
    </source>
</evidence>
<dbReference type="OrthoDB" id="5600252at2759"/>
<dbReference type="PANTHER" id="PTHR18934:SF119">
    <property type="entry name" value="ATP-DEPENDENT RNA HELICASE A"/>
    <property type="match status" value="1"/>
</dbReference>
<keyword evidence="3" id="KW-0378">Hydrolase</keyword>
<dbReference type="GeneID" id="112905055"/>
<name>A0A7F5R910_AGRPL</name>
<keyword evidence="8" id="KW-1185">Reference proteome</keyword>
<sequence length="516" mass="57617">MKLYTSHNNMTSYATVWASRTNLEQRKGRAGRVRPGYCFHLCSQARYEKLDEHMTPEMFRSPLHEIALSIKLLRLGGIGHFLSKAIEPPPLDAVIEAEVLLREMQALDSNDELTPLGKILAKLPIEPRLGKMMVMGCIFMYGDALATMAANSSTFPEIFVLEGYQRRLSYHQRALAGDRFSDHVAMLTAFELWDKARQGGEDAEIRFCEHKGVSMPTLRVTWEAKRQLQEILTSVGFPEESMIPTHMETVGPDPKLDMVMALMCMGLYPNVCCHKEKRKVLTQESKAALIHKTSVNCSNLAQTFPYPFFVFGEKIRTRAVSCKQMSMVAPIHLLLFGSRKVEWVDKVVRLDNWINFDMDPQIASEILALRPALESLVIRASKEPEQVLELSPTDVKVVNVIKELCKLHAGSYGLERANQSHHFDSNRPPRGHTLGRGMGGPPPKFFRRGGNYNDGRGWQGGRGGYGGGRSNFSGGRGYGGERGNFRGGRGGYDGGRGRGNFGGRGGYGGNNFSQYY</sequence>
<gene>
    <name evidence="9" type="primary">LOC112905055</name>
</gene>
<accession>A0A7F5R910</accession>